<evidence type="ECO:0000256" key="9">
    <source>
        <dbReference type="HAMAP-Rule" id="MF_00060"/>
    </source>
</evidence>
<name>A0A953M1X4_9BACT</name>
<reference evidence="11" key="2">
    <citation type="submission" date="2021-08" db="EMBL/GenBank/DDBJ databases">
        <authorList>
            <person name="Dalcin Martins P."/>
        </authorList>
    </citation>
    <scope>NUCLEOTIDE SEQUENCE</scope>
    <source>
        <strain evidence="11">MAG_39</strain>
    </source>
</reference>
<dbReference type="InterPro" id="IPR030048">
    <property type="entry name" value="SurE"/>
</dbReference>
<proteinExistence type="inferred from homology"/>
<evidence type="ECO:0000313" key="11">
    <source>
        <dbReference type="EMBL" id="MBZ0157410.1"/>
    </source>
</evidence>
<keyword evidence="7 9" id="KW-0547">Nucleotide-binding</keyword>
<dbReference type="SUPFAM" id="SSF64167">
    <property type="entry name" value="SurE-like"/>
    <property type="match status" value="1"/>
</dbReference>
<organism evidence="11 12">
    <name type="scientific">Candidatus Nitrobium versatile</name>
    <dbReference type="NCBI Taxonomy" id="2884831"/>
    <lineage>
        <taxon>Bacteria</taxon>
        <taxon>Pseudomonadati</taxon>
        <taxon>Nitrospirota</taxon>
        <taxon>Nitrospiria</taxon>
        <taxon>Nitrospirales</taxon>
        <taxon>Nitrospiraceae</taxon>
        <taxon>Candidatus Nitrobium</taxon>
    </lineage>
</organism>
<dbReference type="Gene3D" id="3.40.1210.10">
    <property type="entry name" value="Survival protein SurE-like phosphatase/nucleotidase"/>
    <property type="match status" value="1"/>
</dbReference>
<dbReference type="GO" id="GO:0004309">
    <property type="term" value="F:exopolyphosphatase activity"/>
    <property type="evidence" value="ECO:0007669"/>
    <property type="project" value="TreeGrafter"/>
</dbReference>
<comment type="caution">
    <text evidence="11">The sequence shown here is derived from an EMBL/GenBank/DDBJ whole genome shotgun (WGS) entry which is preliminary data.</text>
</comment>
<dbReference type="InterPro" id="IPR036523">
    <property type="entry name" value="SurE-like_sf"/>
</dbReference>
<keyword evidence="6 9" id="KW-0479">Metal-binding</keyword>
<comment type="catalytic activity">
    <reaction evidence="1 9">
        <text>a ribonucleoside 5'-phosphate + H2O = a ribonucleoside + phosphate</text>
        <dbReference type="Rhea" id="RHEA:12484"/>
        <dbReference type="ChEBI" id="CHEBI:15377"/>
        <dbReference type="ChEBI" id="CHEBI:18254"/>
        <dbReference type="ChEBI" id="CHEBI:43474"/>
        <dbReference type="ChEBI" id="CHEBI:58043"/>
        <dbReference type="EC" id="3.1.3.5"/>
    </reaction>
</comment>
<dbReference type="AlphaFoldDB" id="A0A953M1X4"/>
<feature type="binding site" evidence="9">
    <location>
        <position position="10"/>
    </location>
    <ligand>
        <name>a divalent metal cation</name>
        <dbReference type="ChEBI" id="CHEBI:60240"/>
    </ligand>
</feature>
<dbReference type="GO" id="GO:0046872">
    <property type="term" value="F:metal ion binding"/>
    <property type="evidence" value="ECO:0007669"/>
    <property type="project" value="UniProtKB-UniRule"/>
</dbReference>
<comment type="cofactor">
    <cofactor evidence="2">
        <name>Mg(2+)</name>
        <dbReference type="ChEBI" id="CHEBI:18420"/>
    </cofactor>
</comment>
<sequence length="253" mass="27945">MPPLILVTNDDGVHSPGIIALFKAMKELGDAVMVAPDRERSAVGHALTLHRPLKVEELRENVYSVNGTPTDCVALGVHKILSRRPDMVASGINKGANLGDDITYSGTVSAAMEGTILGVPSFAISLTGDRPFHYDTAVPFAVEIGRYILDKSLPYDTLLNVNVPNVLRRDMVRGVKITKQGKRVYDGAIQEVFSPWGDKHYWIGGGKPYWEHGEDMDIQAVLNSYVSVTPIHLDLTNYVALEYLKEKWKDKTE</sequence>
<evidence type="ECO:0000256" key="4">
    <source>
        <dbReference type="ARBA" id="ARBA00011062"/>
    </source>
</evidence>
<dbReference type="Proteomes" id="UP000705867">
    <property type="component" value="Unassembled WGS sequence"/>
</dbReference>
<evidence type="ECO:0000256" key="5">
    <source>
        <dbReference type="ARBA" id="ARBA00022490"/>
    </source>
</evidence>
<reference evidence="11" key="1">
    <citation type="journal article" date="2021" name="bioRxiv">
        <title>Unraveling nitrogen, sulfur and carbon metabolic pathways and microbial community transcriptional responses to substrate deprivation and toxicity stresses in a bioreactor mimicking anoxic brackish coastal sediment conditions.</title>
        <authorList>
            <person name="Martins P.D."/>
            <person name="Echeveste M.J."/>
            <person name="Arshad A."/>
            <person name="Kurth J."/>
            <person name="Ouboter H."/>
            <person name="Jetten M.S.M."/>
            <person name="Welte C.U."/>
        </authorList>
    </citation>
    <scope>NUCLEOTIDE SEQUENCE</scope>
    <source>
        <strain evidence="11">MAG_39</strain>
    </source>
</reference>
<evidence type="ECO:0000256" key="3">
    <source>
        <dbReference type="ARBA" id="ARBA00004496"/>
    </source>
</evidence>
<dbReference type="GO" id="GO:0005737">
    <property type="term" value="C:cytoplasm"/>
    <property type="evidence" value="ECO:0007669"/>
    <property type="project" value="UniProtKB-SubCell"/>
</dbReference>
<evidence type="ECO:0000256" key="2">
    <source>
        <dbReference type="ARBA" id="ARBA00001946"/>
    </source>
</evidence>
<dbReference type="PANTHER" id="PTHR30457:SF12">
    <property type="entry name" value="5'_3'-NUCLEOTIDASE SURE"/>
    <property type="match status" value="1"/>
</dbReference>
<evidence type="ECO:0000256" key="8">
    <source>
        <dbReference type="ARBA" id="ARBA00022801"/>
    </source>
</evidence>
<evidence type="ECO:0000259" key="10">
    <source>
        <dbReference type="Pfam" id="PF01975"/>
    </source>
</evidence>
<comment type="function">
    <text evidence="9">Nucleotidase that shows phosphatase activity on nucleoside 5'-monophosphates.</text>
</comment>
<evidence type="ECO:0000256" key="1">
    <source>
        <dbReference type="ARBA" id="ARBA00000815"/>
    </source>
</evidence>
<feature type="binding site" evidence="9">
    <location>
        <position position="11"/>
    </location>
    <ligand>
        <name>a divalent metal cation</name>
        <dbReference type="ChEBI" id="CHEBI:60240"/>
    </ligand>
</feature>
<dbReference type="GO" id="GO:0008254">
    <property type="term" value="F:3'-nucleotidase activity"/>
    <property type="evidence" value="ECO:0007669"/>
    <property type="project" value="TreeGrafter"/>
</dbReference>
<dbReference type="Pfam" id="PF01975">
    <property type="entry name" value="SurE"/>
    <property type="match status" value="1"/>
</dbReference>
<comment type="cofactor">
    <cofactor evidence="9">
        <name>a divalent metal cation</name>
        <dbReference type="ChEBI" id="CHEBI:60240"/>
    </cofactor>
    <text evidence="9">Binds 1 divalent metal cation per subunit.</text>
</comment>
<evidence type="ECO:0000256" key="6">
    <source>
        <dbReference type="ARBA" id="ARBA00022723"/>
    </source>
</evidence>
<comment type="similarity">
    <text evidence="4 9">Belongs to the SurE nucleotidase family.</text>
</comment>
<feature type="binding site" evidence="9">
    <location>
        <position position="41"/>
    </location>
    <ligand>
        <name>a divalent metal cation</name>
        <dbReference type="ChEBI" id="CHEBI:60240"/>
    </ligand>
</feature>
<dbReference type="PANTHER" id="PTHR30457">
    <property type="entry name" value="5'-NUCLEOTIDASE SURE"/>
    <property type="match status" value="1"/>
</dbReference>
<dbReference type="HAMAP" id="MF_00060">
    <property type="entry name" value="SurE"/>
    <property type="match status" value="1"/>
</dbReference>
<dbReference type="GO" id="GO:0000166">
    <property type="term" value="F:nucleotide binding"/>
    <property type="evidence" value="ECO:0007669"/>
    <property type="project" value="UniProtKB-KW"/>
</dbReference>
<evidence type="ECO:0000256" key="7">
    <source>
        <dbReference type="ARBA" id="ARBA00022741"/>
    </source>
</evidence>
<comment type="subcellular location">
    <subcellularLocation>
        <location evidence="3 9">Cytoplasm</location>
    </subcellularLocation>
</comment>
<evidence type="ECO:0000313" key="12">
    <source>
        <dbReference type="Proteomes" id="UP000705867"/>
    </source>
</evidence>
<dbReference type="NCBIfam" id="TIGR00087">
    <property type="entry name" value="surE"/>
    <property type="match status" value="1"/>
</dbReference>
<accession>A0A953M1X4</accession>
<dbReference type="EC" id="3.1.3.5" evidence="9"/>
<feature type="binding site" evidence="9">
    <location>
        <position position="93"/>
    </location>
    <ligand>
        <name>a divalent metal cation</name>
        <dbReference type="ChEBI" id="CHEBI:60240"/>
    </ligand>
</feature>
<dbReference type="NCBIfam" id="NF001490">
    <property type="entry name" value="PRK00346.1-4"/>
    <property type="match status" value="1"/>
</dbReference>
<dbReference type="FunFam" id="3.40.1210.10:FF:000001">
    <property type="entry name" value="5'/3'-nucleotidase SurE"/>
    <property type="match status" value="1"/>
</dbReference>
<keyword evidence="8 9" id="KW-0378">Hydrolase</keyword>
<feature type="domain" description="Survival protein SurE-like phosphatase/nucleotidase" evidence="10">
    <location>
        <begin position="5"/>
        <end position="185"/>
    </location>
</feature>
<gene>
    <name evidence="9 11" type="primary">surE</name>
    <name evidence="11" type="ORF">K8I29_14525</name>
</gene>
<keyword evidence="5 9" id="KW-0963">Cytoplasm</keyword>
<dbReference type="GO" id="GO:0008253">
    <property type="term" value="F:5'-nucleotidase activity"/>
    <property type="evidence" value="ECO:0007669"/>
    <property type="project" value="UniProtKB-UniRule"/>
</dbReference>
<dbReference type="InterPro" id="IPR002828">
    <property type="entry name" value="SurE-like_Pase/nucleotidase"/>
</dbReference>
<dbReference type="EMBL" id="JAIOIV010000114">
    <property type="protein sequence ID" value="MBZ0157410.1"/>
    <property type="molecule type" value="Genomic_DNA"/>
</dbReference>
<protein>
    <recommendedName>
        <fullName evidence="9">5'-nucleotidase SurE</fullName>
        <ecNumber evidence="9">3.1.3.5</ecNumber>
    </recommendedName>
    <alternativeName>
        <fullName evidence="9">Nucleoside 5'-monophosphate phosphohydrolase</fullName>
    </alternativeName>
</protein>